<evidence type="ECO:0000256" key="18">
    <source>
        <dbReference type="SAM" id="MobiDB-lite"/>
    </source>
</evidence>
<dbReference type="Pfam" id="PF09451">
    <property type="entry name" value="ATG27"/>
    <property type="match status" value="1"/>
</dbReference>
<dbReference type="GO" id="GO:0007034">
    <property type="term" value="P:vacuolar transport"/>
    <property type="evidence" value="ECO:0007669"/>
    <property type="project" value="TreeGrafter"/>
</dbReference>
<dbReference type="PANTHER" id="PTHR15071:SF0">
    <property type="entry name" value="MANNOSE 6-PHOSPHATE RECEPTOR-LIKE PROTEIN 1"/>
    <property type="match status" value="1"/>
</dbReference>
<dbReference type="EMBL" id="JACGCI010000010">
    <property type="protein sequence ID" value="KAF6761323.1"/>
    <property type="molecule type" value="Genomic_DNA"/>
</dbReference>
<evidence type="ECO:0000256" key="8">
    <source>
        <dbReference type="ARBA" id="ARBA00022692"/>
    </source>
</evidence>
<name>A0A8H6I9D1_9AGAR</name>
<dbReference type="Gene3D" id="2.70.130.10">
    <property type="entry name" value="Mannose-6-phosphate receptor binding domain"/>
    <property type="match status" value="1"/>
</dbReference>
<dbReference type="PROSITE" id="PS51914">
    <property type="entry name" value="MRH"/>
    <property type="match status" value="1"/>
</dbReference>
<keyword evidence="14" id="KW-0496">Mitochondrion</keyword>
<feature type="compositionally biased region" description="Low complexity" evidence="18">
    <location>
        <begin position="260"/>
        <end position="278"/>
    </location>
</feature>
<feature type="compositionally biased region" description="Basic and acidic residues" evidence="18">
    <location>
        <begin position="370"/>
        <end position="383"/>
    </location>
</feature>
<feature type="compositionally biased region" description="Low complexity" evidence="18">
    <location>
        <begin position="323"/>
        <end position="350"/>
    </location>
</feature>
<evidence type="ECO:0000256" key="12">
    <source>
        <dbReference type="ARBA" id="ARBA00023006"/>
    </source>
</evidence>
<evidence type="ECO:0000259" key="21">
    <source>
        <dbReference type="PROSITE" id="PS51914"/>
    </source>
</evidence>
<evidence type="ECO:0000256" key="16">
    <source>
        <dbReference type="ARBA" id="ARBA00023157"/>
    </source>
</evidence>
<keyword evidence="22" id="KW-0675">Receptor</keyword>
<comment type="caution">
    <text evidence="22">The sequence shown here is derived from an EMBL/GenBank/DDBJ whole genome shotgun (WGS) entry which is preliminary data.</text>
</comment>
<keyword evidence="16" id="KW-1015">Disulfide bond</keyword>
<evidence type="ECO:0000256" key="15">
    <source>
        <dbReference type="ARBA" id="ARBA00023136"/>
    </source>
</evidence>
<dbReference type="InterPro" id="IPR018939">
    <property type="entry name" value="Autophagy-rel_prot_27"/>
</dbReference>
<feature type="chain" id="PRO_5034637216" description="Autophagy-related protein 27" evidence="20">
    <location>
        <begin position="26"/>
        <end position="428"/>
    </location>
</feature>
<keyword evidence="12" id="KW-0072">Autophagy</keyword>
<evidence type="ECO:0000313" key="22">
    <source>
        <dbReference type="EMBL" id="KAF6761323.1"/>
    </source>
</evidence>
<keyword evidence="8 19" id="KW-0812">Transmembrane</keyword>
<dbReference type="Proteomes" id="UP000521943">
    <property type="component" value="Unassembled WGS sequence"/>
</dbReference>
<evidence type="ECO:0000256" key="7">
    <source>
        <dbReference type="ARBA" id="ARBA00022448"/>
    </source>
</evidence>
<dbReference type="GO" id="GO:0000139">
    <property type="term" value="C:Golgi membrane"/>
    <property type="evidence" value="ECO:0007669"/>
    <property type="project" value="UniProtKB-SubCell"/>
</dbReference>
<sequence>MSSAKRKILVLSIYVVCALFGVVAAEDKACTVHHEGKYFDLTPLKSSKDYHLTGTEHEIFPINVCQGVKTETFGVHDSTIADDQVAAFVRRGHGDFVIGKVNTTLSVYNKRPRMVLSGGSKCKSATGGDLDIRASTVIDFICDAGVFGPGQPRLVAALPPGNDEIACGYYIEWRTHYACPISEGGFIWNLFVFISVTVLTLLTAYTVLGTLYNRYVLQLRGIDQIPQFSIESMRYHSSEAIDWLKDIAAGLDIPGSNRTSGAYGRAPSSARAAPNPYSHQAQSGGIPVHDDEEASMGFARPQAGRKPETNPVSHQSQVIAETQAAQQQQQQQQQRTGLESLSFGASNSSSAPPLPQPPQQLMTRPVPTKLEVREATPAEREFMLGEDEEDEEEEDEDEEEEEGSEEDTPREESPSQGPNAKPSPPSKP</sequence>
<protein>
    <recommendedName>
        <fullName evidence="6">Autophagy-related protein 27</fullName>
    </recommendedName>
</protein>
<dbReference type="OrthoDB" id="4504960at2759"/>
<dbReference type="PANTHER" id="PTHR15071">
    <property type="entry name" value="MANNOSE-6-PHOSPHATE RECEPTOR FAMILY MEMBER"/>
    <property type="match status" value="1"/>
</dbReference>
<evidence type="ECO:0000256" key="19">
    <source>
        <dbReference type="SAM" id="Phobius"/>
    </source>
</evidence>
<evidence type="ECO:0000256" key="3">
    <source>
        <dbReference type="ARBA" id="ARBA00004472"/>
    </source>
</evidence>
<feature type="signal peptide" evidence="20">
    <location>
        <begin position="1"/>
        <end position="25"/>
    </location>
</feature>
<feature type="compositionally biased region" description="Polar residues" evidence="18">
    <location>
        <begin position="310"/>
        <end position="320"/>
    </location>
</feature>
<keyword evidence="13" id="KW-0333">Golgi apparatus</keyword>
<evidence type="ECO:0000256" key="2">
    <source>
        <dbReference type="ARBA" id="ARBA00004358"/>
    </source>
</evidence>
<evidence type="ECO:0000256" key="20">
    <source>
        <dbReference type="SAM" id="SignalP"/>
    </source>
</evidence>
<keyword evidence="11 19" id="KW-1133">Transmembrane helix</keyword>
<evidence type="ECO:0000256" key="11">
    <source>
        <dbReference type="ARBA" id="ARBA00022989"/>
    </source>
</evidence>
<gene>
    <name evidence="22" type="ORF">DFP72DRAFT_1003223</name>
</gene>
<reference evidence="22 23" key="1">
    <citation type="submission" date="2020-07" db="EMBL/GenBank/DDBJ databases">
        <title>Comparative genomics of pyrophilous fungi reveals a link between fire events and developmental genes.</title>
        <authorList>
            <consortium name="DOE Joint Genome Institute"/>
            <person name="Steindorff A.S."/>
            <person name="Carver A."/>
            <person name="Calhoun S."/>
            <person name="Stillman K."/>
            <person name="Liu H."/>
            <person name="Lipzen A."/>
            <person name="Pangilinan J."/>
            <person name="Labutti K."/>
            <person name="Bruns T.D."/>
            <person name="Grigoriev I.V."/>
        </authorList>
    </citation>
    <scope>NUCLEOTIDE SEQUENCE [LARGE SCALE GENOMIC DNA]</scope>
    <source>
        <strain evidence="22 23">CBS 144469</strain>
    </source>
</reference>
<keyword evidence="17" id="KW-0968">Cytoplasmic vesicle</keyword>
<keyword evidence="7" id="KW-0813">Transport</keyword>
<dbReference type="SUPFAM" id="SSF50911">
    <property type="entry name" value="Mannose 6-phosphate receptor domain"/>
    <property type="match status" value="1"/>
</dbReference>
<evidence type="ECO:0000256" key="4">
    <source>
        <dbReference type="ARBA" id="ARBA00004614"/>
    </source>
</evidence>
<dbReference type="InterPro" id="IPR044865">
    <property type="entry name" value="MRH_dom"/>
</dbReference>
<keyword evidence="15 19" id="KW-0472">Membrane</keyword>
<feature type="transmembrane region" description="Helical" evidence="19">
    <location>
        <begin position="186"/>
        <end position="212"/>
    </location>
</feature>
<dbReference type="GO" id="GO:0005770">
    <property type="term" value="C:late endosome"/>
    <property type="evidence" value="ECO:0007669"/>
    <property type="project" value="TreeGrafter"/>
</dbReference>
<proteinExistence type="inferred from homology"/>
<evidence type="ECO:0000256" key="5">
    <source>
        <dbReference type="ARBA" id="ARBA00005363"/>
    </source>
</evidence>
<evidence type="ECO:0000256" key="9">
    <source>
        <dbReference type="ARBA" id="ARBA00022729"/>
    </source>
</evidence>
<keyword evidence="23" id="KW-1185">Reference proteome</keyword>
<evidence type="ECO:0000256" key="10">
    <source>
        <dbReference type="ARBA" id="ARBA00022927"/>
    </source>
</evidence>
<comment type="subcellular location">
    <subcellularLocation>
        <location evidence="2">Cytoplasmic vesicle membrane</location>
        <topology evidence="2">Single-pass type I membrane protein</topology>
    </subcellularLocation>
    <subcellularLocation>
        <location evidence="4">Golgi apparatus membrane</location>
        <topology evidence="4">Single-pass type I membrane protein</topology>
    </subcellularLocation>
    <subcellularLocation>
        <location evidence="1">Mitochondrion membrane</location>
        <topology evidence="1">Single-pass membrane protein</topology>
    </subcellularLocation>
    <subcellularLocation>
        <location evidence="3">Preautophagosomal structure membrane</location>
        <topology evidence="3">Single-pass type I membrane protein</topology>
    </subcellularLocation>
</comment>
<evidence type="ECO:0000256" key="17">
    <source>
        <dbReference type="ARBA" id="ARBA00023329"/>
    </source>
</evidence>
<dbReference type="GO" id="GO:0010008">
    <property type="term" value="C:endosome membrane"/>
    <property type="evidence" value="ECO:0007669"/>
    <property type="project" value="UniProtKB-SubCell"/>
</dbReference>
<keyword evidence="9 20" id="KW-0732">Signal</keyword>
<dbReference type="SMART" id="SM01404">
    <property type="entry name" value="CIMR"/>
    <property type="match status" value="1"/>
</dbReference>
<evidence type="ECO:0000256" key="1">
    <source>
        <dbReference type="ARBA" id="ARBA00004304"/>
    </source>
</evidence>
<evidence type="ECO:0000256" key="14">
    <source>
        <dbReference type="ARBA" id="ARBA00023128"/>
    </source>
</evidence>
<feature type="region of interest" description="Disordered" evidence="18">
    <location>
        <begin position="260"/>
        <end position="428"/>
    </location>
</feature>
<evidence type="ECO:0000313" key="23">
    <source>
        <dbReference type="Proteomes" id="UP000521943"/>
    </source>
</evidence>
<dbReference type="AlphaFoldDB" id="A0A8H6I9D1"/>
<organism evidence="22 23">
    <name type="scientific">Ephemerocybe angulata</name>
    <dbReference type="NCBI Taxonomy" id="980116"/>
    <lineage>
        <taxon>Eukaryota</taxon>
        <taxon>Fungi</taxon>
        <taxon>Dikarya</taxon>
        <taxon>Basidiomycota</taxon>
        <taxon>Agaricomycotina</taxon>
        <taxon>Agaricomycetes</taxon>
        <taxon>Agaricomycetidae</taxon>
        <taxon>Agaricales</taxon>
        <taxon>Agaricineae</taxon>
        <taxon>Psathyrellaceae</taxon>
        <taxon>Ephemerocybe</taxon>
    </lineage>
</organism>
<accession>A0A8H6I9D1</accession>
<feature type="compositionally biased region" description="Acidic residues" evidence="18">
    <location>
        <begin position="384"/>
        <end position="409"/>
    </location>
</feature>
<comment type="similarity">
    <text evidence="5">Belongs to the ATG27 family.</text>
</comment>
<keyword evidence="10" id="KW-0653">Protein transport</keyword>
<evidence type="ECO:0000256" key="13">
    <source>
        <dbReference type="ARBA" id="ARBA00023034"/>
    </source>
</evidence>
<dbReference type="InterPro" id="IPR009011">
    <property type="entry name" value="Man6P_isomerase_rcpt-bd_dom_sf"/>
</dbReference>
<evidence type="ECO:0000256" key="6">
    <source>
        <dbReference type="ARBA" id="ARBA00013776"/>
    </source>
</evidence>
<feature type="domain" description="MRH" evidence="21">
    <location>
        <begin position="28"/>
        <end position="181"/>
    </location>
</feature>